<sequence length="211" mass="23466">MRALVRHARRAGILVLALGYALLAHYTNIRGTETLGTLVALAPLIFLSVSMAWHAERRGVALTLLGAGFAALGVGWDHVTRLYSTIYWIEHAGTELLLCLGFARTLGPGREPMVTGFARMMHGELSPELAAYTRSVTRAWVWFFGAMATLSTALFLAAPLVVWSAFANFFTAPLIALMFVVEYIVRRRLHPRMRHAHIMDGVKAFWKTQAR</sequence>
<proteinExistence type="predicted"/>
<accession>A0ABQ4Q5R2</accession>
<name>A0ABQ4Q5R2_9BURK</name>
<evidence type="ECO:0000313" key="3">
    <source>
        <dbReference type="Proteomes" id="UP000887222"/>
    </source>
</evidence>
<reference evidence="2 3" key="1">
    <citation type="journal article" date="2022" name="Int. J. Syst. Evol. Microbiol.">
        <title>Noviherbaspirillum aridicola sp. nov., isolated from an arid soil in Pakistan.</title>
        <authorList>
            <person name="Khan I.U."/>
            <person name="Saqib M."/>
            <person name="Amin A."/>
            <person name="Hussain F."/>
            <person name="Li L."/>
            <person name="Liu Y.H."/>
            <person name="Fang B.Z."/>
            <person name="Ahmed I."/>
            <person name="Li W.J."/>
        </authorList>
    </citation>
    <scope>NUCLEOTIDE SEQUENCE [LARGE SCALE GENOMIC DNA]</scope>
    <source>
        <strain evidence="2 3">NCCP-691</strain>
    </source>
</reference>
<comment type="caution">
    <text evidence="2">The sequence shown here is derived from an EMBL/GenBank/DDBJ whole genome shotgun (WGS) entry which is preliminary data.</text>
</comment>
<evidence type="ECO:0000313" key="2">
    <source>
        <dbReference type="EMBL" id="GIZ52546.1"/>
    </source>
</evidence>
<protein>
    <recommendedName>
        <fullName evidence="4">Transmembrane protein</fullName>
    </recommendedName>
</protein>
<organism evidence="2 3">
    <name type="scientific">Noviherbaspirillum aridicola</name>
    <dbReference type="NCBI Taxonomy" id="2849687"/>
    <lineage>
        <taxon>Bacteria</taxon>
        <taxon>Pseudomonadati</taxon>
        <taxon>Pseudomonadota</taxon>
        <taxon>Betaproteobacteria</taxon>
        <taxon>Burkholderiales</taxon>
        <taxon>Oxalobacteraceae</taxon>
        <taxon>Noviherbaspirillum</taxon>
    </lineage>
</organism>
<keyword evidence="1" id="KW-0472">Membrane</keyword>
<keyword evidence="1" id="KW-0812">Transmembrane</keyword>
<feature type="transmembrane region" description="Helical" evidence="1">
    <location>
        <begin position="139"/>
        <end position="160"/>
    </location>
</feature>
<dbReference type="RefSeq" id="WP_220808961.1">
    <property type="nucleotide sequence ID" value="NZ_BPMK01000011.1"/>
</dbReference>
<gene>
    <name evidence="2" type="ORF">NCCP691_25600</name>
</gene>
<dbReference type="Proteomes" id="UP000887222">
    <property type="component" value="Unassembled WGS sequence"/>
</dbReference>
<evidence type="ECO:0000256" key="1">
    <source>
        <dbReference type="SAM" id="Phobius"/>
    </source>
</evidence>
<keyword evidence="3" id="KW-1185">Reference proteome</keyword>
<feature type="transmembrane region" description="Helical" evidence="1">
    <location>
        <begin position="35"/>
        <end position="53"/>
    </location>
</feature>
<dbReference type="EMBL" id="BPMK01000011">
    <property type="protein sequence ID" value="GIZ52546.1"/>
    <property type="molecule type" value="Genomic_DNA"/>
</dbReference>
<feature type="transmembrane region" description="Helical" evidence="1">
    <location>
        <begin position="12"/>
        <end position="29"/>
    </location>
</feature>
<evidence type="ECO:0008006" key="4">
    <source>
        <dbReference type="Google" id="ProtNLM"/>
    </source>
</evidence>
<keyword evidence="1" id="KW-1133">Transmembrane helix</keyword>
<feature type="transmembrane region" description="Helical" evidence="1">
    <location>
        <begin position="166"/>
        <end position="185"/>
    </location>
</feature>